<dbReference type="Proteomes" id="UP000192247">
    <property type="component" value="Unassembled WGS sequence"/>
</dbReference>
<dbReference type="SMART" id="SM00228">
    <property type="entry name" value="PDZ"/>
    <property type="match status" value="3"/>
</dbReference>
<evidence type="ECO:0000259" key="2">
    <source>
        <dbReference type="PROSITE" id="PS50106"/>
    </source>
</evidence>
<gene>
    <name evidence="3" type="ORF">BIW11_00670</name>
</gene>
<dbReference type="InterPro" id="IPR036034">
    <property type="entry name" value="PDZ_sf"/>
</dbReference>
<proteinExistence type="predicted"/>
<feature type="domain" description="PDZ" evidence="2">
    <location>
        <begin position="457"/>
        <end position="549"/>
    </location>
</feature>
<keyword evidence="4" id="KW-1185">Reference proteome</keyword>
<dbReference type="GO" id="GO:0098968">
    <property type="term" value="P:neurotransmitter receptor transport postsynaptic membrane to endosome"/>
    <property type="evidence" value="ECO:0007669"/>
    <property type="project" value="TreeGrafter"/>
</dbReference>
<comment type="caution">
    <text evidence="3">The sequence shown here is derived from an EMBL/GenBank/DDBJ whole genome shotgun (WGS) entry which is preliminary data.</text>
</comment>
<dbReference type="GO" id="GO:0016323">
    <property type="term" value="C:basolateral plasma membrane"/>
    <property type="evidence" value="ECO:0007669"/>
    <property type="project" value="TreeGrafter"/>
</dbReference>
<dbReference type="GO" id="GO:0045197">
    <property type="term" value="P:establishment or maintenance of epithelial cell apical/basal polarity"/>
    <property type="evidence" value="ECO:0007669"/>
    <property type="project" value="TreeGrafter"/>
</dbReference>
<evidence type="ECO:0000313" key="3">
    <source>
        <dbReference type="EMBL" id="OQR76002.1"/>
    </source>
</evidence>
<dbReference type="PANTHER" id="PTHR23119:SF44">
    <property type="entry name" value="PROTEIN LAP4"/>
    <property type="match status" value="1"/>
</dbReference>
<evidence type="ECO:0000256" key="1">
    <source>
        <dbReference type="SAM" id="MobiDB-lite"/>
    </source>
</evidence>
<dbReference type="GO" id="GO:0014069">
    <property type="term" value="C:postsynaptic density"/>
    <property type="evidence" value="ECO:0007669"/>
    <property type="project" value="TreeGrafter"/>
</dbReference>
<dbReference type="SUPFAM" id="SSF50156">
    <property type="entry name" value="PDZ domain-like"/>
    <property type="match status" value="3"/>
</dbReference>
<dbReference type="GO" id="GO:0043113">
    <property type="term" value="P:receptor clustering"/>
    <property type="evidence" value="ECO:0007669"/>
    <property type="project" value="TreeGrafter"/>
</dbReference>
<dbReference type="InParanoid" id="A0A1V9XRI1"/>
<feature type="region of interest" description="Disordered" evidence="1">
    <location>
        <begin position="13"/>
        <end position="109"/>
    </location>
</feature>
<dbReference type="OrthoDB" id="2187496at2759"/>
<dbReference type="PANTHER" id="PTHR23119">
    <property type="entry name" value="DISCS LARGE"/>
    <property type="match status" value="1"/>
</dbReference>
<dbReference type="GO" id="GO:0019901">
    <property type="term" value="F:protein kinase binding"/>
    <property type="evidence" value="ECO:0007669"/>
    <property type="project" value="TreeGrafter"/>
</dbReference>
<dbReference type="InterPro" id="IPR050614">
    <property type="entry name" value="Synaptic_Scaffolding_LAP-MAGUK"/>
</dbReference>
<organism evidence="3 4">
    <name type="scientific">Tropilaelaps mercedesae</name>
    <dbReference type="NCBI Taxonomy" id="418985"/>
    <lineage>
        <taxon>Eukaryota</taxon>
        <taxon>Metazoa</taxon>
        <taxon>Ecdysozoa</taxon>
        <taxon>Arthropoda</taxon>
        <taxon>Chelicerata</taxon>
        <taxon>Arachnida</taxon>
        <taxon>Acari</taxon>
        <taxon>Parasitiformes</taxon>
        <taxon>Mesostigmata</taxon>
        <taxon>Gamasina</taxon>
        <taxon>Dermanyssoidea</taxon>
        <taxon>Laelapidae</taxon>
        <taxon>Tropilaelaps</taxon>
    </lineage>
</organism>
<dbReference type="GO" id="GO:0098887">
    <property type="term" value="P:neurotransmitter receptor transport, endosome to postsynaptic membrane"/>
    <property type="evidence" value="ECO:0007669"/>
    <property type="project" value="TreeGrafter"/>
</dbReference>
<feature type="region of interest" description="Disordered" evidence="1">
    <location>
        <begin position="121"/>
        <end position="187"/>
    </location>
</feature>
<dbReference type="PROSITE" id="PS50106">
    <property type="entry name" value="PDZ"/>
    <property type="match status" value="3"/>
</dbReference>
<reference evidence="3 4" key="1">
    <citation type="journal article" date="2017" name="Gigascience">
        <title>Draft genome of the honey bee ectoparasitic mite, Tropilaelaps mercedesae, is shaped by the parasitic life history.</title>
        <authorList>
            <person name="Dong X."/>
            <person name="Armstrong S.D."/>
            <person name="Xia D."/>
            <person name="Makepeace B.L."/>
            <person name="Darby A.C."/>
            <person name="Kadowaki T."/>
        </authorList>
    </citation>
    <scope>NUCLEOTIDE SEQUENCE [LARGE SCALE GENOMIC DNA]</scope>
    <source>
        <strain evidence="3">Wuxi-XJTLU</strain>
    </source>
</reference>
<dbReference type="GO" id="GO:0045211">
    <property type="term" value="C:postsynaptic membrane"/>
    <property type="evidence" value="ECO:0007669"/>
    <property type="project" value="TreeGrafter"/>
</dbReference>
<dbReference type="Gene3D" id="2.30.42.10">
    <property type="match status" value="3"/>
</dbReference>
<dbReference type="GO" id="GO:0005912">
    <property type="term" value="C:adherens junction"/>
    <property type="evidence" value="ECO:0007669"/>
    <property type="project" value="TreeGrafter"/>
</dbReference>
<dbReference type="GO" id="GO:0098609">
    <property type="term" value="P:cell-cell adhesion"/>
    <property type="evidence" value="ECO:0007669"/>
    <property type="project" value="TreeGrafter"/>
</dbReference>
<feature type="compositionally biased region" description="Basic and acidic residues" evidence="1">
    <location>
        <begin position="57"/>
        <end position="79"/>
    </location>
</feature>
<dbReference type="AlphaFoldDB" id="A0A1V9XRI1"/>
<dbReference type="InterPro" id="IPR001478">
    <property type="entry name" value="PDZ"/>
</dbReference>
<feature type="compositionally biased region" description="Basic and acidic residues" evidence="1">
    <location>
        <begin position="141"/>
        <end position="162"/>
    </location>
</feature>
<dbReference type="STRING" id="418985.A0A1V9XRI1"/>
<feature type="non-terminal residue" evidence="3">
    <location>
        <position position="718"/>
    </location>
</feature>
<dbReference type="Pfam" id="PF00595">
    <property type="entry name" value="PDZ"/>
    <property type="match status" value="3"/>
</dbReference>
<feature type="compositionally biased region" description="Basic and acidic residues" evidence="1">
    <location>
        <begin position="97"/>
        <end position="109"/>
    </location>
</feature>
<dbReference type="EMBL" id="MNPL01005461">
    <property type="protein sequence ID" value="OQR76002.1"/>
    <property type="molecule type" value="Genomic_DNA"/>
</dbReference>
<protein>
    <submittedName>
        <fullName evidence="3">Protein lap4-like</fullName>
    </submittedName>
</protein>
<accession>A0A1V9XRI1</accession>
<name>A0A1V9XRI1_9ACAR</name>
<evidence type="ECO:0000313" key="4">
    <source>
        <dbReference type="Proteomes" id="UP000192247"/>
    </source>
</evidence>
<feature type="domain" description="PDZ" evidence="2">
    <location>
        <begin position="197"/>
        <end position="277"/>
    </location>
</feature>
<feature type="domain" description="PDZ" evidence="2">
    <location>
        <begin position="556"/>
        <end position="631"/>
    </location>
</feature>
<sequence length="718" mass="77352">MMEETFESIVSVTSMQVQHSGATGKPNVSLLFRDDPDSSSGGGGGGDHHHHHHRLREAHEERSSSSGVHERHTVREYTRSPHITRAFSESGPAPPMEPRESREHPAPEWRSAEQRLNLTQEILATPQPRSPRTTKSYEINVVHEKSPVDEGPDHGGRGEPDSRPVAAPRTRSEPSTPVLGLGLGRDTPTMEKSDMIFSTLIRDRNGLGFDVEEVPMRGFLVTSILEGGAAWRDGKLREGDRLVSINGVDVDGLDIEAIRRRLNGLDRFMRVVVERIGPVDPNCFLAKCRLWPVCVAASANTSGVYSASSYMANRPSYLGSYRKRTPLTTQASLKNSSVLNTSFGGSSTMSLPKLPGLRNWQTESSITVPPATGGLSPTRGAVIPSMGAKPPIAPKPNISVSVGNKSQELSTEFPAPPRTLGKTTEVITHSTLTETTMTRVTNNVPASLAIENGSYEDVTLTRENPTQSLGLSIVGGCDHFCHPFGTGEKGVYISKIVPDSLAAQLGRLRVGDRLEKVNGTPVADLSHQRVVQLMVQAGTQLTLHVFHETLPKGWQELTLSPRAGEKLGINIKGGTGVVGSCGNPFDPQDESVFVSKVSPESAVHRDGRIKVGMRIVEVNGHSLLGASHDEADISSDVLVTPSGGEQVQQKVMEVLKAAGRLVDHSGDDIAEKLLDRSTDSVLSTGGAKTTTVFMSRKSIVKPDELPREAGITTGYVSE</sequence>